<comment type="caution">
    <text evidence="3">The sequence shown here is derived from an EMBL/GenBank/DDBJ whole genome shotgun (WGS) entry which is preliminary data.</text>
</comment>
<dbReference type="EMBL" id="JAQQWL010000018">
    <property type="protein sequence ID" value="KAK8036812.1"/>
    <property type="molecule type" value="Genomic_DNA"/>
</dbReference>
<evidence type="ECO:0000313" key="3">
    <source>
        <dbReference type="EMBL" id="KAK8036812.1"/>
    </source>
</evidence>
<feature type="compositionally biased region" description="Basic and acidic residues" evidence="1">
    <location>
        <begin position="312"/>
        <end position="365"/>
    </location>
</feature>
<feature type="domain" description="Reverse transcriptase" evidence="2">
    <location>
        <begin position="1"/>
        <end position="141"/>
    </location>
</feature>
<evidence type="ECO:0000256" key="1">
    <source>
        <dbReference type="SAM" id="MobiDB-lite"/>
    </source>
</evidence>
<accession>A0ABR1SR57</accession>
<dbReference type="GO" id="GO:0003964">
    <property type="term" value="F:RNA-directed DNA polymerase activity"/>
    <property type="evidence" value="ECO:0007669"/>
    <property type="project" value="UniProtKB-KW"/>
</dbReference>
<feature type="region of interest" description="Disordered" evidence="1">
    <location>
        <begin position="215"/>
        <end position="268"/>
    </location>
</feature>
<dbReference type="RefSeq" id="XP_066707630.1">
    <property type="nucleotide sequence ID" value="XM_066866716.1"/>
</dbReference>
<dbReference type="GeneID" id="92099781"/>
<dbReference type="Pfam" id="PF00078">
    <property type="entry name" value="RVT_1"/>
    <property type="match status" value="1"/>
</dbReference>
<name>A0ABR1SR57_9PEZI</name>
<protein>
    <submittedName>
        <fullName evidence="3">Reverse transcriptase</fullName>
    </submittedName>
</protein>
<organism evidence="3 4">
    <name type="scientific">Apiospora phragmitis</name>
    <dbReference type="NCBI Taxonomy" id="2905665"/>
    <lineage>
        <taxon>Eukaryota</taxon>
        <taxon>Fungi</taxon>
        <taxon>Dikarya</taxon>
        <taxon>Ascomycota</taxon>
        <taxon>Pezizomycotina</taxon>
        <taxon>Sordariomycetes</taxon>
        <taxon>Xylariomycetidae</taxon>
        <taxon>Amphisphaeriales</taxon>
        <taxon>Apiosporaceae</taxon>
        <taxon>Apiospora</taxon>
    </lineage>
</organism>
<dbReference type="PROSITE" id="PS50878">
    <property type="entry name" value="RT_POL"/>
    <property type="match status" value="1"/>
</dbReference>
<evidence type="ECO:0000259" key="2">
    <source>
        <dbReference type="PROSITE" id="PS50878"/>
    </source>
</evidence>
<sequence>MKARGIPDQLLRWISAFCSGRTATILVNGHTSERRSLPQAGLPQGSPLSPILFLFFNADLVQRRIDCYRGAIAFVDDFTAWVTGPTAESNREGIEAIINDALAWERRSGATFEADMTAIIHFARKPYKTDSTPFTIKGQSVQPKTHVKILGVIMDAKLKYKEHIARAAAKGLEAVIELRRLKGLSPATARQLFTATVAPVVDYASNVWMHECRGPGNRRNVHDCGDKRGRSRGTHCYDAGSVLEEGDQDLGGHSHPPPDKPPSQLHGADTEVQEIPPVAILPSGRHIKGHAHGETRNHSAVRAGTMGEPGADGDRRARGDAEHSPGLDGTHRREQLSKERSREIRGGRRDKDVHESEPYVRDPCCHSRRKRRAEPVHRRTSGYCRHAALTTGASLPAHPFAHEE</sequence>
<gene>
    <name evidence="3" type="ORF">PG994_015309</name>
</gene>
<dbReference type="PANTHER" id="PTHR33481">
    <property type="entry name" value="REVERSE TRANSCRIPTASE"/>
    <property type="match status" value="1"/>
</dbReference>
<feature type="region of interest" description="Disordered" evidence="1">
    <location>
        <begin position="284"/>
        <end position="379"/>
    </location>
</feature>
<proteinExistence type="predicted"/>
<dbReference type="PANTHER" id="PTHR33481:SF1">
    <property type="entry name" value="ENDONUCLEASE_EXONUCLEASE_PHOSPHATASE DOMAIN-CONTAINING PROTEIN-RELATED"/>
    <property type="match status" value="1"/>
</dbReference>
<keyword evidence="3" id="KW-0548">Nucleotidyltransferase</keyword>
<dbReference type="Proteomes" id="UP001480595">
    <property type="component" value="Unassembled WGS sequence"/>
</dbReference>
<reference evidence="3 4" key="1">
    <citation type="submission" date="2023-01" db="EMBL/GenBank/DDBJ databases">
        <title>Analysis of 21 Apiospora genomes using comparative genomics revels a genus with tremendous synthesis potential of carbohydrate active enzymes and secondary metabolites.</title>
        <authorList>
            <person name="Sorensen T."/>
        </authorList>
    </citation>
    <scope>NUCLEOTIDE SEQUENCE [LARGE SCALE GENOMIC DNA]</scope>
    <source>
        <strain evidence="3 4">CBS 135458</strain>
    </source>
</reference>
<dbReference type="PRINTS" id="PR01345">
    <property type="entry name" value="CERVTRCPTASE"/>
</dbReference>
<keyword evidence="3" id="KW-0695">RNA-directed DNA polymerase</keyword>
<evidence type="ECO:0000313" key="4">
    <source>
        <dbReference type="Proteomes" id="UP001480595"/>
    </source>
</evidence>
<keyword evidence="4" id="KW-1185">Reference proteome</keyword>
<dbReference type="InterPro" id="IPR000477">
    <property type="entry name" value="RT_dom"/>
</dbReference>
<keyword evidence="3" id="KW-0808">Transferase</keyword>